<proteinExistence type="predicted"/>
<keyword evidence="1" id="KW-1133">Transmembrane helix</keyword>
<feature type="transmembrane region" description="Helical" evidence="1">
    <location>
        <begin position="6"/>
        <end position="28"/>
    </location>
</feature>
<dbReference type="Proteomes" id="UP001549145">
    <property type="component" value="Unassembled WGS sequence"/>
</dbReference>
<dbReference type="PANTHER" id="PTHR43798:SF33">
    <property type="entry name" value="HYDROLASE, PUTATIVE (AFU_ORTHOLOGUE AFUA_2G14860)-RELATED"/>
    <property type="match status" value="1"/>
</dbReference>
<evidence type="ECO:0000256" key="1">
    <source>
        <dbReference type="SAM" id="Phobius"/>
    </source>
</evidence>
<dbReference type="PRINTS" id="PR00111">
    <property type="entry name" value="ABHYDROLASE"/>
</dbReference>
<dbReference type="InterPro" id="IPR050266">
    <property type="entry name" value="AB_hydrolase_sf"/>
</dbReference>
<dbReference type="SUPFAM" id="SSF53474">
    <property type="entry name" value="alpha/beta-Hydrolases"/>
    <property type="match status" value="1"/>
</dbReference>
<reference evidence="3 4" key="1">
    <citation type="submission" date="2024-06" db="EMBL/GenBank/DDBJ databases">
        <title>Genomic Encyclopedia of Type Strains, Phase IV (KMG-IV): sequencing the most valuable type-strain genomes for metagenomic binning, comparative biology and taxonomic classification.</title>
        <authorList>
            <person name="Goeker M."/>
        </authorList>
    </citation>
    <scope>NUCLEOTIDE SEQUENCE [LARGE SCALE GENOMIC DNA]</scope>
    <source>
        <strain evidence="3 4">DSM 21331</strain>
    </source>
</reference>
<dbReference type="PANTHER" id="PTHR43798">
    <property type="entry name" value="MONOACYLGLYCEROL LIPASE"/>
    <property type="match status" value="1"/>
</dbReference>
<comment type="caution">
    <text evidence="3">The sequence shown here is derived from an EMBL/GenBank/DDBJ whole genome shotgun (WGS) entry which is preliminary data.</text>
</comment>
<dbReference type="InterPro" id="IPR029058">
    <property type="entry name" value="AB_hydrolase_fold"/>
</dbReference>
<dbReference type="EMBL" id="JBEPMM010000013">
    <property type="protein sequence ID" value="MET3694227.1"/>
    <property type="molecule type" value="Genomic_DNA"/>
</dbReference>
<accession>A0ABV2L8Q0</accession>
<evidence type="ECO:0000313" key="3">
    <source>
        <dbReference type="EMBL" id="MET3694227.1"/>
    </source>
</evidence>
<dbReference type="InterPro" id="IPR000073">
    <property type="entry name" value="AB_hydrolase_1"/>
</dbReference>
<keyword evidence="4" id="KW-1185">Reference proteome</keyword>
<keyword evidence="1" id="KW-0472">Membrane</keyword>
<name>A0ABV2L8Q0_9HYPH</name>
<feature type="domain" description="AB hydrolase-1" evidence="2">
    <location>
        <begin position="64"/>
        <end position="307"/>
    </location>
</feature>
<dbReference type="PRINTS" id="PR00412">
    <property type="entry name" value="EPOXHYDRLASE"/>
</dbReference>
<sequence length="326" mass="33652">MLGLKIVLSILAGGIVLGLIAAGVTLLITARIEARYPPAGPFVAVTGGRMATIQAGPNPSQRGTVVLLHGASANAAEPMADLGRSLADAGFRVIALDRPGFGWSDRPGGAAMATPAAQADAVAEALVGLGIGPAIILGHSWSGALALALALNHPDRVASLVLVSPVAMPLPDPGPIPWYYRLALKPPVAWLLSRTVATPVGLYYLDRAGQSVFRPQDAPPSYLEASRAALVLRPSTMLGNVQDLLSLPEALNVQSRRYGEIVVPTTIITGDRDAIVPAARHARPLAGLIPGSRLVVLPGIGHMVHVVATRSIVEAVEQLPEAAVAP</sequence>
<organism evidence="3 4">
    <name type="scientific">Methylobacterium goesingense</name>
    <dbReference type="NCBI Taxonomy" id="243690"/>
    <lineage>
        <taxon>Bacteria</taxon>
        <taxon>Pseudomonadati</taxon>
        <taxon>Pseudomonadota</taxon>
        <taxon>Alphaproteobacteria</taxon>
        <taxon>Hyphomicrobiales</taxon>
        <taxon>Methylobacteriaceae</taxon>
        <taxon>Methylobacterium</taxon>
    </lineage>
</organism>
<gene>
    <name evidence="3" type="ORF">ABID43_003786</name>
</gene>
<keyword evidence="1" id="KW-0812">Transmembrane</keyword>
<protein>
    <submittedName>
        <fullName evidence="3">Pimeloyl-ACP methyl ester carboxylesterase</fullName>
    </submittedName>
</protein>
<dbReference type="InterPro" id="IPR000639">
    <property type="entry name" value="Epox_hydrolase-like"/>
</dbReference>
<evidence type="ECO:0000313" key="4">
    <source>
        <dbReference type="Proteomes" id="UP001549145"/>
    </source>
</evidence>
<evidence type="ECO:0000259" key="2">
    <source>
        <dbReference type="Pfam" id="PF00561"/>
    </source>
</evidence>
<dbReference type="RefSeq" id="WP_354465920.1">
    <property type="nucleotide sequence ID" value="NZ_JBEPMM010000013.1"/>
</dbReference>
<dbReference type="Pfam" id="PF00561">
    <property type="entry name" value="Abhydrolase_1"/>
    <property type="match status" value="1"/>
</dbReference>
<dbReference type="Gene3D" id="3.40.50.1820">
    <property type="entry name" value="alpha/beta hydrolase"/>
    <property type="match status" value="1"/>
</dbReference>